<evidence type="ECO:0000313" key="2">
    <source>
        <dbReference type="Proteomes" id="UP000071644"/>
    </source>
</evidence>
<protein>
    <submittedName>
        <fullName evidence="1">Alkylhydroperoxidase</fullName>
    </submittedName>
</protein>
<dbReference type="EMBL" id="LDSN01000121">
    <property type="protein sequence ID" value="KTT12615.1"/>
    <property type="molecule type" value="Genomic_DNA"/>
</dbReference>
<gene>
    <name evidence="1" type="ORF">NS96R_21105</name>
</gene>
<dbReference type="InterPro" id="IPR029032">
    <property type="entry name" value="AhpD-like"/>
</dbReference>
<feature type="non-terminal residue" evidence="1">
    <location>
        <position position="43"/>
    </location>
</feature>
<organism evidence="1 2">
    <name type="scientific">Pseudomonas parafulva</name>
    <dbReference type="NCBI Taxonomy" id="157782"/>
    <lineage>
        <taxon>Bacteria</taxon>
        <taxon>Pseudomonadati</taxon>
        <taxon>Pseudomonadota</taxon>
        <taxon>Gammaproteobacteria</taxon>
        <taxon>Pseudomonadales</taxon>
        <taxon>Pseudomonadaceae</taxon>
        <taxon>Pseudomonas</taxon>
    </lineage>
</organism>
<dbReference type="Gene3D" id="1.20.1290.10">
    <property type="entry name" value="AhpD-like"/>
    <property type="match status" value="1"/>
</dbReference>
<dbReference type="AlphaFoldDB" id="A0AAJ0LG68"/>
<accession>A0AAJ0LG68</accession>
<dbReference type="SUPFAM" id="SSF69118">
    <property type="entry name" value="AhpD-like"/>
    <property type="match status" value="1"/>
</dbReference>
<evidence type="ECO:0000313" key="1">
    <source>
        <dbReference type="EMBL" id="KTT12615.1"/>
    </source>
</evidence>
<comment type="caution">
    <text evidence="1">The sequence shown here is derived from an EMBL/GenBank/DDBJ whole genome shotgun (WGS) entry which is preliminary data.</text>
</comment>
<sequence>MQHRIDWSKQAPDAYKAMAALEQALTRTGLEHDLLELVRLRAS</sequence>
<reference evidence="1 2" key="1">
    <citation type="journal article" date="2016" name="Front. Microbiol.">
        <title>Genomic Resource of Rice Seed Associated Bacteria.</title>
        <authorList>
            <person name="Midha S."/>
            <person name="Bansal K."/>
            <person name="Sharma S."/>
            <person name="Kumar N."/>
            <person name="Patil P.P."/>
            <person name="Chaudhry V."/>
            <person name="Patil P.B."/>
        </authorList>
    </citation>
    <scope>NUCLEOTIDE SEQUENCE [LARGE SCALE GENOMIC DNA]</scope>
    <source>
        <strain evidence="1 2">NS96</strain>
    </source>
</reference>
<proteinExistence type="predicted"/>
<name>A0AAJ0LG68_9PSED</name>
<dbReference type="Proteomes" id="UP000071644">
    <property type="component" value="Unassembled WGS sequence"/>
</dbReference>